<keyword evidence="5" id="KW-1185">Reference proteome</keyword>
<feature type="compositionally biased region" description="Low complexity" evidence="1">
    <location>
        <begin position="14"/>
        <end position="29"/>
    </location>
</feature>
<feature type="region of interest" description="Disordered" evidence="1">
    <location>
        <begin position="81"/>
        <end position="105"/>
    </location>
</feature>
<evidence type="ECO:0000259" key="3">
    <source>
        <dbReference type="Pfam" id="PF13360"/>
    </source>
</evidence>
<comment type="caution">
    <text evidence="4">The sequence shown here is derived from an EMBL/GenBank/DDBJ whole genome shotgun (WGS) entry which is preliminary data.</text>
</comment>
<dbReference type="InterPro" id="IPR011047">
    <property type="entry name" value="Quinoprotein_ADH-like_sf"/>
</dbReference>
<dbReference type="AlphaFoldDB" id="A0A931BF75"/>
<dbReference type="InterPro" id="IPR015943">
    <property type="entry name" value="WD40/YVTN_repeat-like_dom_sf"/>
</dbReference>
<feature type="transmembrane region" description="Helical" evidence="2">
    <location>
        <begin position="252"/>
        <end position="271"/>
    </location>
</feature>
<feature type="region of interest" description="Disordered" evidence="1">
    <location>
        <begin position="1"/>
        <end position="56"/>
    </location>
</feature>
<dbReference type="Gene3D" id="2.130.10.10">
    <property type="entry name" value="YVTN repeat-like/Quinoprotein amine dehydrogenase"/>
    <property type="match status" value="1"/>
</dbReference>
<keyword evidence="2" id="KW-0812">Transmembrane</keyword>
<name>A0A931BF75_9ACTN</name>
<feature type="compositionally biased region" description="Low complexity" evidence="1">
    <location>
        <begin position="216"/>
        <end position="225"/>
    </location>
</feature>
<evidence type="ECO:0000313" key="5">
    <source>
        <dbReference type="Proteomes" id="UP000657385"/>
    </source>
</evidence>
<gene>
    <name evidence="4" type="ORF">I2501_34015</name>
</gene>
<dbReference type="InterPro" id="IPR002372">
    <property type="entry name" value="PQQ_rpt_dom"/>
</dbReference>
<sequence>MERDDTTGMPGDSPQEQQQYWQQQPYDPYGARQYDYSGYAEQQTPPPTEGYYAQPTGYEATYDGTYAGTYEGGTGTYDGSYYDPSGYQQSYPYATPDQPQTYDAQGYDAQTYDPQQYAYYGQDAQGVEGFQGVQTTEQPYWTAEGVGNGVGDGISGGIGTDLPFPAQATAPEQESALHSDLSPDAASDPDATDSGTADATAAGATAVSRRERRGRGAAPAPQGDGVSALRDRAVAALGGGPNGDRKTLMTRVGIAAVALVVLGGAGIWVAGSGSSGSSPSSAAGAAAQPQANIGVNHTKSWAAPADAGATANGGNANDGLVGSWLLSNAVVRGDGLGVTAYSTTDGHKLWSVTPPSNGAVPCAMSSSVNSAGIGAVVFQSQPGGNQACSELVAVDTSSGQAKWNATLSGGNSNSFGASVTVTDSRVVAVGNSATGYDATTGKQSWSYGGPGKYCALSGSGDGTALLVQSTCADTSIKQQILSLDPNTGNLIWYRGLPSNAQSYTVLSADPAVVSVHMSDPTQDQIKAWDAKGNPEATIPVSQSGGTIDSTHGSFDPDPALFFAGNTMVAAVSPSAQSSAAASGPAVITAFDLISGKQLWRTTAQEKGAGVPVGIDGNDAVVATDERLGQPARLSHFDLTSGTETVGGTFPQGTGSLLGSGRVLYRGSTVVALPEYTGSYSTAVTAWTAAS</sequence>
<evidence type="ECO:0000256" key="1">
    <source>
        <dbReference type="SAM" id="MobiDB-lite"/>
    </source>
</evidence>
<dbReference type="RefSeq" id="WP_196198033.1">
    <property type="nucleotide sequence ID" value="NZ_JADPRT010000020.1"/>
</dbReference>
<organism evidence="4 5">
    <name type="scientific">Streptacidiphilus fuscans</name>
    <dbReference type="NCBI Taxonomy" id="2789292"/>
    <lineage>
        <taxon>Bacteria</taxon>
        <taxon>Bacillati</taxon>
        <taxon>Actinomycetota</taxon>
        <taxon>Actinomycetes</taxon>
        <taxon>Kitasatosporales</taxon>
        <taxon>Streptomycetaceae</taxon>
        <taxon>Streptacidiphilus</taxon>
    </lineage>
</organism>
<feature type="domain" description="Pyrrolo-quinoline quinone repeat" evidence="3">
    <location>
        <begin position="338"/>
        <end position="502"/>
    </location>
</feature>
<keyword evidence="2" id="KW-1133">Transmembrane helix</keyword>
<reference evidence="4" key="1">
    <citation type="submission" date="2020-11" db="EMBL/GenBank/DDBJ databases">
        <title>Isolation and identification of active actinomycetes.</title>
        <authorList>
            <person name="Yu B."/>
        </authorList>
    </citation>
    <scope>NUCLEOTIDE SEQUENCE</scope>
    <source>
        <strain evidence="4">NEAU-YB345</strain>
    </source>
</reference>
<feature type="region of interest" description="Disordered" evidence="1">
    <location>
        <begin position="152"/>
        <end position="227"/>
    </location>
</feature>
<evidence type="ECO:0000313" key="4">
    <source>
        <dbReference type="EMBL" id="MBF9073043.1"/>
    </source>
</evidence>
<proteinExistence type="predicted"/>
<accession>A0A931BF75</accession>
<dbReference type="Proteomes" id="UP000657385">
    <property type="component" value="Unassembled WGS sequence"/>
</dbReference>
<dbReference type="SUPFAM" id="SSF50998">
    <property type="entry name" value="Quinoprotein alcohol dehydrogenase-like"/>
    <property type="match status" value="1"/>
</dbReference>
<feature type="compositionally biased region" description="Polar residues" evidence="1">
    <location>
        <begin position="86"/>
        <end position="103"/>
    </location>
</feature>
<protein>
    <submittedName>
        <fullName evidence="4">PQQ-binding-like beta-propeller repeat protein</fullName>
    </submittedName>
</protein>
<keyword evidence="2" id="KW-0472">Membrane</keyword>
<dbReference type="Pfam" id="PF13360">
    <property type="entry name" value="PQQ_2"/>
    <property type="match status" value="1"/>
</dbReference>
<dbReference type="EMBL" id="JADPRT010000020">
    <property type="protein sequence ID" value="MBF9073043.1"/>
    <property type="molecule type" value="Genomic_DNA"/>
</dbReference>
<feature type="compositionally biased region" description="Low complexity" evidence="1">
    <location>
        <begin position="176"/>
        <end position="207"/>
    </location>
</feature>
<evidence type="ECO:0000256" key="2">
    <source>
        <dbReference type="SAM" id="Phobius"/>
    </source>
</evidence>